<proteinExistence type="predicted"/>
<reference evidence="3 4" key="1">
    <citation type="submission" date="2020-07" db="EMBL/GenBank/DDBJ databases">
        <title>Taxonomic revisions and descriptions of new bacterial species based on genomic comparisons in the high-G+C-content subgroup of the family Alcaligenaceae.</title>
        <authorList>
            <person name="Szabo A."/>
            <person name="Felfoldi T."/>
        </authorList>
    </citation>
    <scope>NUCLEOTIDE SEQUENCE [LARGE SCALE GENOMIC DNA]</scope>
    <source>
        <strain evidence="3 4">LMG 24012</strain>
    </source>
</reference>
<comment type="caution">
    <text evidence="3">The sequence shown here is derived from an EMBL/GenBank/DDBJ whole genome shotgun (WGS) entry which is preliminary data.</text>
</comment>
<dbReference type="Proteomes" id="UP000559809">
    <property type="component" value="Unassembled WGS sequence"/>
</dbReference>
<dbReference type="GO" id="GO:0032259">
    <property type="term" value="P:methylation"/>
    <property type="evidence" value="ECO:0007669"/>
    <property type="project" value="UniProtKB-KW"/>
</dbReference>
<name>A0A853FVA0_9BURK</name>
<evidence type="ECO:0000313" key="4">
    <source>
        <dbReference type="Proteomes" id="UP000559809"/>
    </source>
</evidence>
<keyword evidence="1 3" id="KW-0489">Methyltransferase</keyword>
<evidence type="ECO:0000256" key="1">
    <source>
        <dbReference type="ARBA" id="ARBA00022603"/>
    </source>
</evidence>
<dbReference type="EMBL" id="JACCEM010000005">
    <property type="protein sequence ID" value="NYT49895.1"/>
    <property type="molecule type" value="Genomic_DNA"/>
</dbReference>
<dbReference type="InterPro" id="IPR003788">
    <property type="entry name" value="NDUFAF7"/>
</dbReference>
<protein>
    <submittedName>
        <fullName evidence="3">SAM-dependent methyltransferase</fullName>
    </submittedName>
</protein>
<evidence type="ECO:0000256" key="2">
    <source>
        <dbReference type="ARBA" id="ARBA00022679"/>
    </source>
</evidence>
<dbReference type="Gene3D" id="3.40.50.12710">
    <property type="match status" value="1"/>
</dbReference>
<dbReference type="AlphaFoldDB" id="A0A853FVA0"/>
<evidence type="ECO:0000313" key="3">
    <source>
        <dbReference type="EMBL" id="NYT49895.1"/>
    </source>
</evidence>
<dbReference type="RefSeq" id="WP_180155284.1">
    <property type="nucleotide sequence ID" value="NZ_JACCEM010000005.1"/>
</dbReference>
<keyword evidence="4" id="KW-1185">Reference proteome</keyword>
<organism evidence="3 4">
    <name type="scientific">Parapusillimonas granuli</name>
    <dbReference type="NCBI Taxonomy" id="380911"/>
    <lineage>
        <taxon>Bacteria</taxon>
        <taxon>Pseudomonadati</taxon>
        <taxon>Pseudomonadota</taxon>
        <taxon>Betaproteobacteria</taxon>
        <taxon>Burkholderiales</taxon>
        <taxon>Alcaligenaceae</taxon>
        <taxon>Parapusillimonas</taxon>
    </lineage>
</organism>
<dbReference type="Pfam" id="PF02636">
    <property type="entry name" value="Methyltransf_28"/>
    <property type="match status" value="1"/>
</dbReference>
<dbReference type="InterPro" id="IPR038375">
    <property type="entry name" value="NDUFAF7_sf"/>
</dbReference>
<dbReference type="InterPro" id="IPR029063">
    <property type="entry name" value="SAM-dependent_MTases_sf"/>
</dbReference>
<dbReference type="PANTHER" id="PTHR12049">
    <property type="entry name" value="PROTEIN ARGININE METHYLTRANSFERASE NDUFAF7, MITOCHONDRIAL"/>
    <property type="match status" value="1"/>
</dbReference>
<accession>A0A853FVA0</accession>
<sequence length="393" mass="42041">MSRAASPPSGLPPLDAESAAHARTVRDHLAREIAEAENGFMPFEQWMQLALYAPGLGYYAAGNTKFGADLPSGDFTTAPELTPLFGQTLARQAAQILALSGGDAILEFGAGSGALAASILPALAGMGVFPRYLILEVSADLRARQQERLADHRDRVTWLDALPEDFSGCILANEVLDAMPATLFQWDEAGRLRELGVRLEGPDFAWAERPAPAGLASIVAQRMPPLPGYRSEINLRAEAWLRQMGGWLRKGAALLIDYGFPRAEYYHPQRAEGTLMCHFRHHAHADALAHPGLQDITAHVDFTAMADAALEGGLDVLGYASQARFLMNAGLPELLMACAGNGAGTAAAGRAMSAAQKLLSEAEMGELFKVLAVGRGIDAPLMGFTRGDRRGRL</sequence>
<dbReference type="GO" id="GO:0035243">
    <property type="term" value="F:protein-arginine omega-N symmetric methyltransferase activity"/>
    <property type="evidence" value="ECO:0007669"/>
    <property type="project" value="TreeGrafter"/>
</dbReference>
<dbReference type="SUPFAM" id="SSF53335">
    <property type="entry name" value="S-adenosyl-L-methionine-dependent methyltransferases"/>
    <property type="match status" value="1"/>
</dbReference>
<gene>
    <name evidence="3" type="ORF">H0A72_11300</name>
</gene>
<keyword evidence="2 3" id="KW-0808">Transferase</keyword>
<dbReference type="PANTHER" id="PTHR12049:SF7">
    <property type="entry name" value="PROTEIN ARGININE METHYLTRANSFERASE NDUFAF7, MITOCHONDRIAL"/>
    <property type="match status" value="1"/>
</dbReference>